<feature type="region of interest" description="Disordered" evidence="1">
    <location>
        <begin position="73"/>
        <end position="93"/>
    </location>
</feature>
<accession>A0A087D8P5</accession>
<feature type="transmembrane region" description="Helical" evidence="2">
    <location>
        <begin position="243"/>
        <end position="260"/>
    </location>
</feature>
<evidence type="ECO:0000313" key="4">
    <source>
        <dbReference type="Proteomes" id="UP000029004"/>
    </source>
</evidence>
<keyword evidence="2" id="KW-0472">Membrane</keyword>
<comment type="caution">
    <text evidence="3">The sequence shown here is derived from an EMBL/GenBank/DDBJ whole genome shotgun (WGS) entry which is preliminary data.</text>
</comment>
<keyword evidence="2" id="KW-1133">Transmembrane helix</keyword>
<evidence type="ECO:0000313" key="3">
    <source>
        <dbReference type="EMBL" id="KFI91895.1"/>
    </source>
</evidence>
<evidence type="ECO:0000256" key="1">
    <source>
        <dbReference type="SAM" id="MobiDB-lite"/>
    </source>
</evidence>
<evidence type="ECO:0000256" key="2">
    <source>
        <dbReference type="SAM" id="Phobius"/>
    </source>
</evidence>
<gene>
    <name evidence="3" type="ORF">BSTEL_2183</name>
</gene>
<proteinExistence type="predicted"/>
<feature type="transmembrane region" description="Helical" evidence="2">
    <location>
        <begin position="168"/>
        <end position="187"/>
    </location>
</feature>
<protein>
    <submittedName>
        <fullName evidence="3">Uncharacterized protein</fullName>
    </submittedName>
</protein>
<dbReference type="AlphaFoldDB" id="A0A087D8P5"/>
<organism evidence="3 4">
    <name type="scientific">Bifidobacterium stellenboschense</name>
    <dbReference type="NCBI Taxonomy" id="762211"/>
    <lineage>
        <taxon>Bacteria</taxon>
        <taxon>Bacillati</taxon>
        <taxon>Actinomycetota</taxon>
        <taxon>Actinomycetes</taxon>
        <taxon>Bifidobacteriales</taxon>
        <taxon>Bifidobacteriaceae</taxon>
        <taxon>Bifidobacterium</taxon>
    </lineage>
</organism>
<reference evidence="3 4" key="1">
    <citation type="submission" date="2014-03" db="EMBL/GenBank/DDBJ databases">
        <title>Genomics of Bifidobacteria.</title>
        <authorList>
            <person name="Ventura M."/>
            <person name="Milani C."/>
            <person name="Lugli G.A."/>
        </authorList>
    </citation>
    <scope>NUCLEOTIDE SEQUENCE [LARGE SCALE GENOMIC DNA]</scope>
    <source>
        <strain evidence="3 4">DSM 23968</strain>
    </source>
</reference>
<name>A0A087D8P5_9BIFI</name>
<sequence>MSTSPSPPGRIIIRLCNQTAHRTERFARRRRRAVINARRPIIATTPLNTVGITEATHAAAGTVKTVGLAGADASSAAAGPPDRTDSRTGAPQPAIDPAAAAAALDQIAADRDGNAERLMPPKWWYPVNGVIAGVMYLLCAQLFAQFAVIEFDADGWLVEARFPLLESVSYMAAAAALCYALFELGEWRKRQIGSDYSVFMGELRPRNAFMWVVLIAQLIVQIGVFVLLLWWMLHQSAMPEMPMVIGVMMGAVLALWDYLYDRYFVATIKKEGR</sequence>
<feature type="transmembrane region" description="Helical" evidence="2">
    <location>
        <begin position="123"/>
        <end position="148"/>
    </location>
</feature>
<dbReference type="eggNOG" id="ENOG5031W4F">
    <property type="taxonomic scope" value="Bacteria"/>
</dbReference>
<dbReference type="Proteomes" id="UP000029004">
    <property type="component" value="Unassembled WGS sequence"/>
</dbReference>
<keyword evidence="2" id="KW-0812">Transmembrane</keyword>
<feature type="transmembrane region" description="Helical" evidence="2">
    <location>
        <begin position="208"/>
        <end position="231"/>
    </location>
</feature>
<dbReference type="EMBL" id="JGZP01000034">
    <property type="protein sequence ID" value="KFI91895.1"/>
    <property type="molecule type" value="Genomic_DNA"/>
</dbReference>
<keyword evidence="4" id="KW-1185">Reference proteome</keyword>